<comment type="function">
    <text evidence="6">Molecular chaperone capable of stabilizing a range of proteins. Seems to fulfill an ATP-independent, HSP70-like function in archaeal de novo protein folding.</text>
</comment>
<evidence type="ECO:0000313" key="10">
    <source>
        <dbReference type="EMBL" id="EQD70595.1"/>
    </source>
</evidence>
<comment type="caution">
    <text evidence="10">The sequence shown here is derived from an EMBL/GenBank/DDBJ whole genome shotgun (WGS) entry which is preliminary data.</text>
</comment>
<dbReference type="EMBL" id="AUZY01003093">
    <property type="protein sequence ID" value="EQD70595.1"/>
    <property type="molecule type" value="Genomic_DNA"/>
</dbReference>
<dbReference type="GO" id="GO:0051082">
    <property type="term" value="F:unfolded protein binding"/>
    <property type="evidence" value="ECO:0007669"/>
    <property type="project" value="InterPro"/>
</dbReference>
<feature type="coiled-coil region" evidence="8">
    <location>
        <begin position="145"/>
        <end position="179"/>
    </location>
</feature>
<dbReference type="Pfam" id="PF01920">
    <property type="entry name" value="Prefoldin_2"/>
    <property type="match status" value="1"/>
</dbReference>
<evidence type="ECO:0000256" key="5">
    <source>
        <dbReference type="ARBA" id="ARBA00023186"/>
    </source>
</evidence>
<keyword evidence="5" id="KW-0143">Chaperone</keyword>
<evidence type="ECO:0000256" key="7">
    <source>
        <dbReference type="ARBA" id="ARBA00033461"/>
    </source>
</evidence>
<evidence type="ECO:0000256" key="2">
    <source>
        <dbReference type="ARBA" id="ARBA00011716"/>
    </source>
</evidence>
<sequence length="198" mass="21882">MRIGRRSLGKSPSGGGIEKTGASSRPDRARTRGSEIDPAGRRVDTERWTGLGRPPNSTVVAEALIFDTGSRGFVAIPAKIQNDIKQFQRLQQELGAVQQQRLQMDLKLRELTHTLEELQSVPEESPIYRPIGGLLVRAQNKKEVQSLLSDEKETLEIRLKGVERQENHLKERYSTMQKEITDALQSAGLGGASDAPTA</sequence>
<comment type="subcellular location">
    <subcellularLocation>
        <location evidence="1">Cytoplasm</location>
    </subcellularLocation>
</comment>
<dbReference type="GO" id="GO:0006457">
    <property type="term" value="P:protein folding"/>
    <property type="evidence" value="ECO:0007669"/>
    <property type="project" value="InterPro"/>
</dbReference>
<evidence type="ECO:0000256" key="6">
    <source>
        <dbReference type="ARBA" id="ARBA00025077"/>
    </source>
</evidence>
<dbReference type="CDD" id="cd23162">
    <property type="entry name" value="Prefoldin_beta_GimC"/>
    <property type="match status" value="1"/>
</dbReference>
<dbReference type="InterPro" id="IPR012713">
    <property type="entry name" value="PfdB"/>
</dbReference>
<proteinExistence type="predicted"/>
<organism evidence="10">
    <name type="scientific">mine drainage metagenome</name>
    <dbReference type="NCBI Taxonomy" id="410659"/>
    <lineage>
        <taxon>unclassified sequences</taxon>
        <taxon>metagenomes</taxon>
        <taxon>ecological metagenomes</taxon>
    </lineage>
</organism>
<comment type="subunit">
    <text evidence="2">Heterohexamer of two alpha and four beta subunits.</text>
</comment>
<gene>
    <name evidence="10" type="ORF">B1B_04909</name>
</gene>
<dbReference type="GO" id="GO:0016272">
    <property type="term" value="C:prefoldin complex"/>
    <property type="evidence" value="ECO:0007669"/>
    <property type="project" value="InterPro"/>
</dbReference>
<dbReference type="Gene3D" id="1.10.287.370">
    <property type="match status" value="1"/>
</dbReference>
<dbReference type="AlphaFoldDB" id="T1CNK5"/>
<dbReference type="NCBIfam" id="TIGR02338">
    <property type="entry name" value="gimC_beta"/>
    <property type="match status" value="1"/>
</dbReference>
<evidence type="ECO:0000256" key="3">
    <source>
        <dbReference type="ARBA" id="ARBA00016304"/>
    </source>
</evidence>
<evidence type="ECO:0000256" key="9">
    <source>
        <dbReference type="SAM" id="MobiDB-lite"/>
    </source>
</evidence>
<evidence type="ECO:0000256" key="8">
    <source>
        <dbReference type="SAM" id="Coils"/>
    </source>
</evidence>
<evidence type="ECO:0000256" key="1">
    <source>
        <dbReference type="ARBA" id="ARBA00004496"/>
    </source>
</evidence>
<feature type="compositionally biased region" description="Basic and acidic residues" evidence="9">
    <location>
        <begin position="25"/>
        <end position="47"/>
    </location>
</feature>
<evidence type="ECO:0000256" key="4">
    <source>
        <dbReference type="ARBA" id="ARBA00022490"/>
    </source>
</evidence>
<keyword evidence="8" id="KW-0175">Coiled coil</keyword>
<reference evidence="10" key="1">
    <citation type="submission" date="2013-08" db="EMBL/GenBank/DDBJ databases">
        <authorList>
            <person name="Mendez C."/>
            <person name="Richter M."/>
            <person name="Ferrer M."/>
            <person name="Sanchez J."/>
        </authorList>
    </citation>
    <scope>NUCLEOTIDE SEQUENCE</scope>
</reference>
<protein>
    <recommendedName>
        <fullName evidence="3">Prefoldin subunit beta</fullName>
    </recommendedName>
    <alternativeName>
        <fullName evidence="7">GimC subunit beta</fullName>
    </alternativeName>
</protein>
<dbReference type="InterPro" id="IPR002777">
    <property type="entry name" value="PFD_beta-like"/>
</dbReference>
<accession>T1CNK5</accession>
<dbReference type="InterPro" id="IPR009053">
    <property type="entry name" value="Prefoldin"/>
</dbReference>
<dbReference type="GO" id="GO:0005737">
    <property type="term" value="C:cytoplasm"/>
    <property type="evidence" value="ECO:0007669"/>
    <property type="project" value="UniProtKB-SubCell"/>
</dbReference>
<dbReference type="SUPFAM" id="SSF46579">
    <property type="entry name" value="Prefoldin"/>
    <property type="match status" value="1"/>
</dbReference>
<name>T1CNK5_9ZZZZ</name>
<keyword evidence="4" id="KW-0963">Cytoplasm</keyword>
<feature type="region of interest" description="Disordered" evidence="9">
    <location>
        <begin position="1"/>
        <end position="54"/>
    </location>
</feature>
<reference evidence="10" key="2">
    <citation type="journal article" date="2014" name="ISME J.">
        <title>Microbial stratification in low pH oxic and suboxic macroscopic growths along an acid mine drainage.</title>
        <authorList>
            <person name="Mendez-Garcia C."/>
            <person name="Mesa V."/>
            <person name="Sprenger R.R."/>
            <person name="Richter M."/>
            <person name="Diez M.S."/>
            <person name="Solano J."/>
            <person name="Bargiela R."/>
            <person name="Golyshina O.V."/>
            <person name="Manteca A."/>
            <person name="Ramos J.L."/>
            <person name="Gallego J.R."/>
            <person name="Llorente I."/>
            <person name="Martins Dos Santos V.A."/>
            <person name="Jensen O.N."/>
            <person name="Pelaez A.I."/>
            <person name="Sanchez J."/>
            <person name="Ferrer M."/>
        </authorList>
    </citation>
    <scope>NUCLEOTIDE SEQUENCE</scope>
</reference>